<dbReference type="EMBL" id="CBXV010000008">
    <property type="protein sequence ID" value="CDM66410.1"/>
    <property type="molecule type" value="Genomic_DNA"/>
</dbReference>
<keyword evidence="4" id="KW-0732">Signal</keyword>
<dbReference type="Pfam" id="PF17820">
    <property type="entry name" value="PDZ_6"/>
    <property type="match status" value="1"/>
</dbReference>
<dbReference type="RefSeq" id="WP_060635630.1">
    <property type="nucleotide sequence ID" value="NZ_CBXV010000008.1"/>
</dbReference>
<feature type="domain" description="PDZ" evidence="11">
    <location>
        <begin position="269"/>
        <end position="335"/>
    </location>
</feature>
<dbReference type="PROSITE" id="PS50106">
    <property type="entry name" value="PDZ"/>
    <property type="match status" value="2"/>
</dbReference>
<dbReference type="NCBIfam" id="TIGR02037">
    <property type="entry name" value="degP_htrA_DO"/>
    <property type="match status" value="1"/>
</dbReference>
<keyword evidence="7 12" id="KW-0378">Hydrolase</keyword>
<comment type="subcellular location">
    <subcellularLocation>
        <location evidence="1">Periplasm</location>
    </subcellularLocation>
</comment>
<keyword evidence="6" id="KW-0574">Periplasm</keyword>
<dbReference type="InterPro" id="IPR041489">
    <property type="entry name" value="PDZ_6"/>
</dbReference>
<name>A0A0B6X204_9BACT</name>
<dbReference type="InterPro" id="IPR001478">
    <property type="entry name" value="PDZ"/>
</dbReference>
<dbReference type="GO" id="GO:0042597">
    <property type="term" value="C:periplasmic space"/>
    <property type="evidence" value="ECO:0007669"/>
    <property type="project" value="UniProtKB-SubCell"/>
</dbReference>
<dbReference type="STRING" id="454194.PYK22_02440"/>
<evidence type="ECO:0000256" key="9">
    <source>
        <dbReference type="PIRSR" id="PIRSR611782-1"/>
    </source>
</evidence>
<feature type="active site" description="Charge relay system" evidence="9">
    <location>
        <position position="149"/>
    </location>
</feature>
<gene>
    <name evidence="12" type="ORF">PYK22_02440</name>
</gene>
<dbReference type="Pfam" id="PF13180">
    <property type="entry name" value="PDZ_2"/>
    <property type="match status" value="1"/>
</dbReference>
<keyword evidence="8" id="KW-0720">Serine protease</keyword>
<reference evidence="12 13" key="2">
    <citation type="submission" date="2015-01" db="EMBL/GenBank/DDBJ databases">
        <title>Complete genome sequence of Pyrinomonas methylaliphatogenes type strain K22T.</title>
        <authorList>
            <person name="Lee K.C.Y."/>
            <person name="Power J.F."/>
            <person name="Dunfield P.F."/>
            <person name="Morgan X.C."/>
            <person name="Huttenhower C."/>
            <person name="Stott M.B."/>
        </authorList>
    </citation>
    <scope>NUCLEOTIDE SEQUENCE [LARGE SCALE GENOMIC DNA]</scope>
    <source>
        <strain evidence="12 13">K22</strain>
    </source>
</reference>
<evidence type="ECO:0000313" key="13">
    <source>
        <dbReference type="Proteomes" id="UP000031518"/>
    </source>
</evidence>
<keyword evidence="13" id="KW-1185">Reference proteome</keyword>
<dbReference type="PROSITE" id="PS51257">
    <property type="entry name" value="PROKAR_LIPOPROTEIN"/>
    <property type="match status" value="1"/>
</dbReference>
<dbReference type="SMART" id="SM00228">
    <property type="entry name" value="PDZ"/>
    <property type="match status" value="2"/>
</dbReference>
<evidence type="ECO:0000256" key="2">
    <source>
        <dbReference type="ARBA" id="ARBA00010541"/>
    </source>
</evidence>
<dbReference type="AlphaFoldDB" id="A0A0B6X204"/>
<feature type="domain" description="PDZ" evidence="11">
    <location>
        <begin position="393"/>
        <end position="474"/>
    </location>
</feature>
<accession>A0A0B6X204</accession>
<evidence type="ECO:0000256" key="8">
    <source>
        <dbReference type="ARBA" id="ARBA00022825"/>
    </source>
</evidence>
<dbReference type="Proteomes" id="UP000031518">
    <property type="component" value="Unassembled WGS sequence"/>
</dbReference>
<feature type="active site" description="Charge relay system" evidence="9">
    <location>
        <position position="225"/>
    </location>
</feature>
<dbReference type="PANTHER" id="PTHR22939:SF129">
    <property type="entry name" value="SERINE PROTEASE HTRA2, MITOCHONDRIAL"/>
    <property type="match status" value="1"/>
</dbReference>
<dbReference type="EC" id="3.4.21.-" evidence="12"/>
<comment type="similarity">
    <text evidence="2">Belongs to the peptidase S1C family.</text>
</comment>
<organism evidence="12 13">
    <name type="scientific">Pyrinomonas methylaliphatogenes</name>
    <dbReference type="NCBI Taxonomy" id="454194"/>
    <lineage>
        <taxon>Bacteria</taxon>
        <taxon>Pseudomonadati</taxon>
        <taxon>Acidobacteriota</taxon>
        <taxon>Blastocatellia</taxon>
        <taxon>Blastocatellales</taxon>
        <taxon>Pyrinomonadaceae</taxon>
        <taxon>Pyrinomonas</taxon>
    </lineage>
</organism>
<reference evidence="12 13" key="1">
    <citation type="submission" date="2013-12" db="EMBL/GenBank/DDBJ databases">
        <authorList>
            <person name="Stott M."/>
        </authorList>
    </citation>
    <scope>NUCLEOTIDE SEQUENCE [LARGE SCALE GENOMIC DNA]</scope>
    <source>
        <strain evidence="12 13">K22</strain>
    </source>
</reference>
<feature type="binding site" evidence="10">
    <location>
        <position position="149"/>
    </location>
    <ligand>
        <name>substrate</name>
    </ligand>
</feature>
<feature type="active site" description="Charge relay system" evidence="9">
    <location>
        <position position="119"/>
    </location>
</feature>
<keyword evidence="3 12" id="KW-0645">Protease</keyword>
<keyword evidence="5" id="KW-0677">Repeat</keyword>
<dbReference type="OrthoDB" id="9758917at2"/>
<feature type="binding site" evidence="10">
    <location>
        <position position="119"/>
    </location>
    <ligand>
        <name>substrate</name>
    </ligand>
</feature>
<dbReference type="InterPro" id="IPR009003">
    <property type="entry name" value="Peptidase_S1_PA"/>
</dbReference>
<dbReference type="CDD" id="cd10839">
    <property type="entry name" value="cpPDZ1_DegP-like"/>
    <property type="match status" value="1"/>
</dbReference>
<evidence type="ECO:0000259" key="11">
    <source>
        <dbReference type="PROSITE" id="PS50106"/>
    </source>
</evidence>
<proteinExistence type="inferred from homology"/>
<dbReference type="SUPFAM" id="SSF50156">
    <property type="entry name" value="PDZ domain-like"/>
    <property type="match status" value="2"/>
</dbReference>
<dbReference type="SUPFAM" id="SSF50494">
    <property type="entry name" value="Trypsin-like serine proteases"/>
    <property type="match status" value="1"/>
</dbReference>
<evidence type="ECO:0000256" key="4">
    <source>
        <dbReference type="ARBA" id="ARBA00022729"/>
    </source>
</evidence>
<dbReference type="InterPro" id="IPR011782">
    <property type="entry name" value="Pept_S1C_Do"/>
</dbReference>
<dbReference type="Pfam" id="PF13365">
    <property type="entry name" value="Trypsin_2"/>
    <property type="match status" value="1"/>
</dbReference>
<evidence type="ECO:0000256" key="7">
    <source>
        <dbReference type="ARBA" id="ARBA00022801"/>
    </source>
</evidence>
<feature type="binding site" evidence="10">
    <location>
        <begin position="223"/>
        <end position="225"/>
    </location>
    <ligand>
        <name>substrate</name>
    </ligand>
</feature>
<dbReference type="GO" id="GO:0006508">
    <property type="term" value="P:proteolysis"/>
    <property type="evidence" value="ECO:0007669"/>
    <property type="project" value="UniProtKB-KW"/>
</dbReference>
<sequence length="491" mass="52062">MFVRTKLGLFLAILLLIVACSERGASSRAATAVATPPVAAPVAQTSYADVVARVAPAVVTITAERRVRVAQQFPFFDDPFFREFFGFRNLPQEPRTIPEEALGSGVIVSPDGYILTNHHVIDGAEEIRVELSDKRVFKAKVVGSDPPSDLAVLKIEAHNLPVLPLGDSDKARVGDVVLAIGNPLGLEQTVTMGIISAKGRATSSPGSGSFEDFIQTDAPINRGNSGGALVNTNGELIGINSQIVSPTGGNIGIGFAIPSNMAKNVMEQLIKTGTVRRGKLGVGIQPVTADIAESLKLREVRGAIVNSVEAGSPAERAGIRVGDVILAVNGTPVNDSNDLRNRIASFLPGTEVTLTIWRNGREEQVRVTLAELQLPNQGRRRTMGGGDQNRPGGRLGIVVEPLTPELAARYGIRGQLQGLIVADVDPDGPAAQAGIRPGDVIQEANRQPVRTPAELESIIRQAGDHPVLLLVARQNPNTGEAQTFFLPVRPQ</sequence>
<protein>
    <submittedName>
        <fullName evidence="12">Periplasmic serine protease, Do/DeqQ family</fullName>
        <ecNumber evidence="12">3.4.21.-</ecNumber>
    </submittedName>
</protein>
<evidence type="ECO:0000313" key="12">
    <source>
        <dbReference type="EMBL" id="CDM66410.1"/>
    </source>
</evidence>
<dbReference type="Gene3D" id="2.40.10.120">
    <property type="match status" value="1"/>
</dbReference>
<dbReference type="GO" id="GO:0004252">
    <property type="term" value="F:serine-type endopeptidase activity"/>
    <property type="evidence" value="ECO:0007669"/>
    <property type="project" value="InterPro"/>
</dbReference>
<evidence type="ECO:0000256" key="3">
    <source>
        <dbReference type="ARBA" id="ARBA00022670"/>
    </source>
</evidence>
<dbReference type="FunFam" id="2.40.10.10:FF:000001">
    <property type="entry name" value="Periplasmic serine protease DegS"/>
    <property type="match status" value="1"/>
</dbReference>
<dbReference type="InterPro" id="IPR036034">
    <property type="entry name" value="PDZ_sf"/>
</dbReference>
<evidence type="ECO:0000256" key="1">
    <source>
        <dbReference type="ARBA" id="ARBA00004418"/>
    </source>
</evidence>
<dbReference type="PRINTS" id="PR00834">
    <property type="entry name" value="PROTEASES2C"/>
</dbReference>
<feature type="binding site" evidence="10">
    <location>
        <position position="64"/>
    </location>
    <ligand>
        <name>substrate</name>
    </ligand>
</feature>
<evidence type="ECO:0000256" key="10">
    <source>
        <dbReference type="PIRSR" id="PIRSR611782-2"/>
    </source>
</evidence>
<evidence type="ECO:0000256" key="6">
    <source>
        <dbReference type="ARBA" id="ARBA00022764"/>
    </source>
</evidence>
<dbReference type="InterPro" id="IPR001940">
    <property type="entry name" value="Peptidase_S1C"/>
</dbReference>
<dbReference type="PANTHER" id="PTHR22939">
    <property type="entry name" value="SERINE PROTEASE FAMILY S1C HTRA-RELATED"/>
    <property type="match status" value="1"/>
</dbReference>
<evidence type="ECO:0000256" key="5">
    <source>
        <dbReference type="ARBA" id="ARBA00022737"/>
    </source>
</evidence>
<dbReference type="Gene3D" id="2.30.42.10">
    <property type="match status" value="2"/>
</dbReference>